<feature type="compositionally biased region" description="Polar residues" evidence="1">
    <location>
        <begin position="220"/>
        <end position="237"/>
    </location>
</feature>
<proteinExistence type="predicted"/>
<dbReference type="Proteomes" id="UP000305067">
    <property type="component" value="Unassembled WGS sequence"/>
</dbReference>
<evidence type="ECO:0000256" key="1">
    <source>
        <dbReference type="SAM" id="MobiDB-lite"/>
    </source>
</evidence>
<feature type="region of interest" description="Disordered" evidence="1">
    <location>
        <begin position="120"/>
        <end position="245"/>
    </location>
</feature>
<name>A0A5C3QGB3_9AGAR</name>
<dbReference type="AlphaFoldDB" id="A0A5C3QGB3"/>
<gene>
    <name evidence="2" type="ORF">BDV98DRAFT_583370</name>
</gene>
<feature type="region of interest" description="Disordered" evidence="1">
    <location>
        <begin position="1"/>
        <end position="74"/>
    </location>
</feature>
<evidence type="ECO:0000313" key="2">
    <source>
        <dbReference type="EMBL" id="TFL00517.1"/>
    </source>
</evidence>
<accession>A0A5C3QGB3</accession>
<feature type="compositionally biased region" description="Polar residues" evidence="1">
    <location>
        <begin position="48"/>
        <end position="59"/>
    </location>
</feature>
<keyword evidence="3" id="KW-1185">Reference proteome</keyword>
<organism evidence="2 3">
    <name type="scientific">Pterulicium gracile</name>
    <dbReference type="NCBI Taxonomy" id="1884261"/>
    <lineage>
        <taxon>Eukaryota</taxon>
        <taxon>Fungi</taxon>
        <taxon>Dikarya</taxon>
        <taxon>Basidiomycota</taxon>
        <taxon>Agaricomycotina</taxon>
        <taxon>Agaricomycetes</taxon>
        <taxon>Agaricomycetidae</taxon>
        <taxon>Agaricales</taxon>
        <taxon>Pleurotineae</taxon>
        <taxon>Pterulaceae</taxon>
        <taxon>Pterulicium</taxon>
    </lineage>
</organism>
<feature type="compositionally biased region" description="Low complexity" evidence="1">
    <location>
        <begin position="31"/>
        <end position="45"/>
    </location>
</feature>
<reference evidence="2 3" key="1">
    <citation type="journal article" date="2019" name="Nat. Ecol. Evol.">
        <title>Megaphylogeny resolves global patterns of mushroom evolution.</title>
        <authorList>
            <person name="Varga T."/>
            <person name="Krizsan K."/>
            <person name="Foldi C."/>
            <person name="Dima B."/>
            <person name="Sanchez-Garcia M."/>
            <person name="Sanchez-Ramirez S."/>
            <person name="Szollosi G.J."/>
            <person name="Szarkandi J.G."/>
            <person name="Papp V."/>
            <person name="Albert L."/>
            <person name="Andreopoulos W."/>
            <person name="Angelini C."/>
            <person name="Antonin V."/>
            <person name="Barry K.W."/>
            <person name="Bougher N.L."/>
            <person name="Buchanan P."/>
            <person name="Buyck B."/>
            <person name="Bense V."/>
            <person name="Catcheside P."/>
            <person name="Chovatia M."/>
            <person name="Cooper J."/>
            <person name="Damon W."/>
            <person name="Desjardin D."/>
            <person name="Finy P."/>
            <person name="Geml J."/>
            <person name="Haridas S."/>
            <person name="Hughes K."/>
            <person name="Justo A."/>
            <person name="Karasinski D."/>
            <person name="Kautmanova I."/>
            <person name="Kiss B."/>
            <person name="Kocsube S."/>
            <person name="Kotiranta H."/>
            <person name="LaButti K.M."/>
            <person name="Lechner B.E."/>
            <person name="Liimatainen K."/>
            <person name="Lipzen A."/>
            <person name="Lukacs Z."/>
            <person name="Mihaltcheva S."/>
            <person name="Morgado L.N."/>
            <person name="Niskanen T."/>
            <person name="Noordeloos M.E."/>
            <person name="Ohm R.A."/>
            <person name="Ortiz-Santana B."/>
            <person name="Ovrebo C."/>
            <person name="Racz N."/>
            <person name="Riley R."/>
            <person name="Savchenko A."/>
            <person name="Shiryaev A."/>
            <person name="Soop K."/>
            <person name="Spirin V."/>
            <person name="Szebenyi C."/>
            <person name="Tomsovsky M."/>
            <person name="Tulloss R.E."/>
            <person name="Uehling J."/>
            <person name="Grigoriev I.V."/>
            <person name="Vagvolgyi C."/>
            <person name="Papp T."/>
            <person name="Martin F.M."/>
            <person name="Miettinen O."/>
            <person name="Hibbett D.S."/>
            <person name="Nagy L.G."/>
        </authorList>
    </citation>
    <scope>NUCLEOTIDE SEQUENCE [LARGE SCALE GENOMIC DNA]</scope>
    <source>
        <strain evidence="2 3">CBS 309.79</strain>
    </source>
</reference>
<protein>
    <submittedName>
        <fullName evidence="2">Uncharacterized protein</fullName>
    </submittedName>
</protein>
<feature type="compositionally biased region" description="Polar residues" evidence="1">
    <location>
        <begin position="19"/>
        <end position="28"/>
    </location>
</feature>
<sequence>MARRAALDIQVEARVAPKSSGSVGSVENDNTKTPTSPLTPKPALLISTPAQGPFSTLASSGDDAGSMHHSVPPTPSLADMIHSDAPALPFYRVYLSNSPRPEHVAVQPSSQESTISIDAVHTKHSREETKSIAGFSGGMESPKRVKPPSRGANASAPSMILDDGSLNPDAFPASSPAPQTPRGQHHRDKPRSSTSSYHLSPKGDLAVFSPPPDRVEAGSVTRTAPCSTASQRSSTGVPKTPLAARRSIPAVTADMTQHQSLLQLADELAVPVPVEPSAADFQEGGRPSVGAEMEVDYPPLLTQAPYHSQMQTQSP</sequence>
<dbReference type="EMBL" id="ML178828">
    <property type="protein sequence ID" value="TFL00517.1"/>
    <property type="molecule type" value="Genomic_DNA"/>
</dbReference>
<evidence type="ECO:0000313" key="3">
    <source>
        <dbReference type="Proteomes" id="UP000305067"/>
    </source>
</evidence>